<dbReference type="EMBL" id="MPZN01000031">
    <property type="protein sequence ID" value="PPL18625.1"/>
    <property type="molecule type" value="Genomic_DNA"/>
</dbReference>
<keyword evidence="3" id="KW-1185">Reference proteome</keyword>
<accession>A0ABX5AUX1</accession>
<proteinExistence type="predicted"/>
<feature type="compositionally biased region" description="Basic and acidic residues" evidence="1">
    <location>
        <begin position="1"/>
        <end position="11"/>
    </location>
</feature>
<evidence type="ECO:0000313" key="2">
    <source>
        <dbReference type="EMBL" id="PPL18625.1"/>
    </source>
</evidence>
<comment type="caution">
    <text evidence="2">The sequence shown here is derived from an EMBL/GenBank/DDBJ whole genome shotgun (WGS) entry which is preliminary data.</text>
</comment>
<feature type="non-terminal residue" evidence="2">
    <location>
        <position position="72"/>
    </location>
</feature>
<dbReference type="Proteomes" id="UP000237755">
    <property type="component" value="Unassembled WGS sequence"/>
</dbReference>
<evidence type="ECO:0000256" key="1">
    <source>
        <dbReference type="SAM" id="MobiDB-lite"/>
    </source>
</evidence>
<protein>
    <submittedName>
        <fullName evidence="2">Uncharacterized protein</fullName>
    </submittedName>
</protein>
<gene>
    <name evidence="2" type="ORF">GY24_10425</name>
</gene>
<sequence length="72" mass="7439">MKRPQGIEHTAKAVPSTTPERPAAAAQAAPPHTPASAPRKAAARRVALPTAWWLNKPAAGEAPTAEAVTEPI</sequence>
<name>A0ABX5AUX1_9MICO</name>
<reference evidence="2 3" key="1">
    <citation type="journal article" date="2008" name="Int. J. Syst. Evol. Microbiol.">
        <title>Leifsonia pindariensis sp. nov., isolated from the Pindari glacier of the Indian Himalayas, and emended description of the genus Leifsonia.</title>
        <authorList>
            <person name="Reddy G.S."/>
            <person name="Prabagaran S.R."/>
            <person name="Shivaji S."/>
        </authorList>
    </citation>
    <scope>NUCLEOTIDE SEQUENCE [LARGE SCALE GENOMIC DNA]</scope>
    <source>
        <strain evidence="2 3">PON 10</strain>
    </source>
</reference>
<organism evidence="2 3">
    <name type="scientific">Microterricola pindariensis</name>
    <dbReference type="NCBI Taxonomy" id="478010"/>
    <lineage>
        <taxon>Bacteria</taxon>
        <taxon>Bacillati</taxon>
        <taxon>Actinomycetota</taxon>
        <taxon>Actinomycetes</taxon>
        <taxon>Micrococcales</taxon>
        <taxon>Microbacteriaceae</taxon>
        <taxon>Microterricola</taxon>
    </lineage>
</organism>
<feature type="compositionally biased region" description="Low complexity" evidence="1">
    <location>
        <begin position="19"/>
        <end position="43"/>
    </location>
</feature>
<evidence type="ECO:0000313" key="3">
    <source>
        <dbReference type="Proteomes" id="UP000237755"/>
    </source>
</evidence>
<feature type="region of interest" description="Disordered" evidence="1">
    <location>
        <begin position="1"/>
        <end position="43"/>
    </location>
</feature>